<evidence type="ECO:0000259" key="15">
    <source>
        <dbReference type="SMART" id="SM00478"/>
    </source>
</evidence>
<dbReference type="InterPro" id="IPR003583">
    <property type="entry name" value="Hlx-hairpin-Hlx_DNA-bd_motif"/>
</dbReference>
<accession>A0A1H2L9S2</accession>
<dbReference type="InterPro" id="IPR003651">
    <property type="entry name" value="Endonuclease3_FeS-loop_motif"/>
</dbReference>
<dbReference type="InterPro" id="IPR000445">
    <property type="entry name" value="HhH_motif"/>
</dbReference>
<organism evidence="16 17">
    <name type="scientific">Arcanobacterium phocae</name>
    <dbReference type="NCBI Taxonomy" id="131112"/>
    <lineage>
        <taxon>Bacteria</taxon>
        <taxon>Bacillati</taxon>
        <taxon>Actinomycetota</taxon>
        <taxon>Actinomycetes</taxon>
        <taxon>Actinomycetales</taxon>
        <taxon>Actinomycetaceae</taxon>
        <taxon>Arcanobacterium</taxon>
    </lineage>
</organism>
<dbReference type="GO" id="GO:0035485">
    <property type="term" value="F:adenine/guanine mispair binding"/>
    <property type="evidence" value="ECO:0007669"/>
    <property type="project" value="TreeGrafter"/>
</dbReference>
<keyword evidence="7" id="KW-0479">Metal-binding</keyword>
<evidence type="ECO:0000256" key="5">
    <source>
        <dbReference type="ARBA" id="ARBA00022023"/>
    </source>
</evidence>
<dbReference type="GO" id="GO:0046872">
    <property type="term" value="F:metal ion binding"/>
    <property type="evidence" value="ECO:0007669"/>
    <property type="project" value="UniProtKB-KW"/>
</dbReference>
<dbReference type="PROSITE" id="PS01155">
    <property type="entry name" value="ENDONUCLEASE_III_2"/>
    <property type="match status" value="1"/>
</dbReference>
<dbReference type="InterPro" id="IPR023170">
    <property type="entry name" value="HhH_base_excis_C"/>
</dbReference>
<dbReference type="InterPro" id="IPR003265">
    <property type="entry name" value="HhH-GPD_domain"/>
</dbReference>
<evidence type="ECO:0000256" key="8">
    <source>
        <dbReference type="ARBA" id="ARBA00022763"/>
    </source>
</evidence>
<dbReference type="RefSeq" id="WP_231943955.1">
    <property type="nucleotide sequence ID" value="NZ_JABAPK010000003.1"/>
</dbReference>
<dbReference type="GeneID" id="65343927"/>
<evidence type="ECO:0000256" key="3">
    <source>
        <dbReference type="ARBA" id="ARBA00008343"/>
    </source>
</evidence>
<evidence type="ECO:0000256" key="2">
    <source>
        <dbReference type="ARBA" id="ARBA00001966"/>
    </source>
</evidence>
<dbReference type="GO" id="GO:0051539">
    <property type="term" value="F:4 iron, 4 sulfur cluster binding"/>
    <property type="evidence" value="ECO:0007669"/>
    <property type="project" value="UniProtKB-KW"/>
</dbReference>
<dbReference type="SMART" id="SM00525">
    <property type="entry name" value="FES"/>
    <property type="match status" value="1"/>
</dbReference>
<evidence type="ECO:0000256" key="11">
    <source>
        <dbReference type="ARBA" id="ARBA00023014"/>
    </source>
</evidence>
<evidence type="ECO:0000256" key="12">
    <source>
        <dbReference type="ARBA" id="ARBA00023204"/>
    </source>
</evidence>
<evidence type="ECO:0000256" key="9">
    <source>
        <dbReference type="ARBA" id="ARBA00022801"/>
    </source>
</evidence>
<gene>
    <name evidence="16" type="ORF">SAMN04489737_0167</name>
</gene>
<dbReference type="GO" id="GO:0006284">
    <property type="term" value="P:base-excision repair"/>
    <property type="evidence" value="ECO:0007669"/>
    <property type="project" value="InterPro"/>
</dbReference>
<comment type="catalytic activity">
    <reaction evidence="1">
        <text>Hydrolyzes free adenine bases from 7,8-dihydro-8-oxoguanine:adenine mismatched double-stranded DNA, leaving an apurinic site.</text>
        <dbReference type="EC" id="3.2.2.31"/>
    </reaction>
</comment>
<dbReference type="AlphaFoldDB" id="A0A1H2L9S2"/>
<proteinExistence type="inferred from homology"/>
<dbReference type="InterPro" id="IPR004035">
    <property type="entry name" value="Endouclease-III_FeS-bd_BS"/>
</dbReference>
<dbReference type="Pfam" id="PF00730">
    <property type="entry name" value="HhH-GPD"/>
    <property type="match status" value="1"/>
</dbReference>
<dbReference type="SMART" id="SM00478">
    <property type="entry name" value="ENDO3c"/>
    <property type="match status" value="1"/>
</dbReference>
<dbReference type="Gene3D" id="1.10.340.30">
    <property type="entry name" value="Hypothetical protein, domain 2"/>
    <property type="match status" value="1"/>
</dbReference>
<evidence type="ECO:0000256" key="1">
    <source>
        <dbReference type="ARBA" id="ARBA00000843"/>
    </source>
</evidence>
<dbReference type="EMBL" id="LT629804">
    <property type="protein sequence ID" value="SDU77780.1"/>
    <property type="molecule type" value="Genomic_DNA"/>
</dbReference>
<keyword evidence="10" id="KW-0408">Iron</keyword>
<dbReference type="GO" id="GO:0006298">
    <property type="term" value="P:mismatch repair"/>
    <property type="evidence" value="ECO:0007669"/>
    <property type="project" value="TreeGrafter"/>
</dbReference>
<evidence type="ECO:0000256" key="7">
    <source>
        <dbReference type="ARBA" id="ARBA00022723"/>
    </source>
</evidence>
<comment type="cofactor">
    <cofactor evidence="2">
        <name>[4Fe-4S] cluster</name>
        <dbReference type="ChEBI" id="CHEBI:49883"/>
    </cofactor>
</comment>
<keyword evidence="17" id="KW-1185">Reference proteome</keyword>
<feature type="domain" description="HhH-GPD" evidence="15">
    <location>
        <begin position="41"/>
        <end position="192"/>
    </location>
</feature>
<name>A0A1H2L9S2_9ACTO</name>
<dbReference type="EC" id="3.2.2.31" evidence="4"/>
<dbReference type="GO" id="GO:0000701">
    <property type="term" value="F:purine-specific mismatch base pair DNA N-glycosylase activity"/>
    <property type="evidence" value="ECO:0007669"/>
    <property type="project" value="UniProtKB-EC"/>
</dbReference>
<dbReference type="GO" id="GO:0034039">
    <property type="term" value="F:8-oxo-7,8-dihydroguanine DNA N-glycosylase activity"/>
    <property type="evidence" value="ECO:0007669"/>
    <property type="project" value="TreeGrafter"/>
</dbReference>
<dbReference type="Pfam" id="PF10576">
    <property type="entry name" value="EndIII_4Fe-2S"/>
    <property type="match status" value="1"/>
</dbReference>
<evidence type="ECO:0000256" key="10">
    <source>
        <dbReference type="ARBA" id="ARBA00023004"/>
    </source>
</evidence>
<dbReference type="STRING" id="131112.SAMN04489737_0167"/>
<dbReference type="CDD" id="cd00056">
    <property type="entry name" value="ENDO3c"/>
    <property type="match status" value="1"/>
</dbReference>
<dbReference type="Proteomes" id="UP000214355">
    <property type="component" value="Chromosome I"/>
</dbReference>
<keyword evidence="9" id="KW-0378">Hydrolase</keyword>
<evidence type="ECO:0000256" key="4">
    <source>
        <dbReference type="ARBA" id="ARBA00012045"/>
    </source>
</evidence>
<dbReference type="PROSITE" id="PS00764">
    <property type="entry name" value="ENDONUCLEASE_III_1"/>
    <property type="match status" value="1"/>
</dbReference>
<keyword evidence="6" id="KW-0004">4Fe-4S</keyword>
<keyword evidence="13" id="KW-0326">Glycosidase</keyword>
<comment type="similarity">
    <text evidence="3">Belongs to the Nth/MutY family.</text>
</comment>
<evidence type="ECO:0000256" key="13">
    <source>
        <dbReference type="ARBA" id="ARBA00023295"/>
    </source>
</evidence>
<dbReference type="InterPro" id="IPR011257">
    <property type="entry name" value="DNA_glycosylase"/>
</dbReference>
<feature type="domain" description="Helix-hairpin-helix DNA-binding motif class 1" evidence="14">
    <location>
        <begin position="111"/>
        <end position="130"/>
    </location>
</feature>
<protein>
    <recommendedName>
        <fullName evidence="5">Adenine DNA glycosylase</fullName>
        <ecNumber evidence="4">3.2.2.31</ecNumber>
    </recommendedName>
</protein>
<sequence>MTMPENSSLYHDLTNWFASEARPLPWRQTRDPWAILLCEVMSQQTPVSRVEPTWQAWLERWPTPTDLAAATPADVLLAWDRMGYPRRALRLRECAQAIVQQFAGNVPRQREDLLSLPGIGPYTADAVLAFAYEDYSVVLDTNIRRVLARWHGEALPAPTQTQAERNRASSFVPTDPAQAWRWNAAIMEFGALVCTARNPRCEECPVVDVCEWKKAGYPADAYAPTRTTQKWVGTNRQARGMIMKIFRAQPSQSFAEETLIARSQLPSQRFTPALSGLVSDGLLVQTKAGHYRLPHN</sequence>
<dbReference type="Pfam" id="PF00633">
    <property type="entry name" value="HHH"/>
    <property type="match status" value="1"/>
</dbReference>
<keyword evidence="8" id="KW-0227">DNA damage</keyword>
<keyword evidence="11" id="KW-0411">Iron-sulfur</keyword>
<dbReference type="PANTHER" id="PTHR42944:SF1">
    <property type="entry name" value="ADENINE DNA GLYCOSYLASE"/>
    <property type="match status" value="1"/>
</dbReference>
<evidence type="ECO:0000256" key="6">
    <source>
        <dbReference type="ARBA" id="ARBA00022485"/>
    </source>
</evidence>
<dbReference type="SMART" id="SM00278">
    <property type="entry name" value="HhH1"/>
    <property type="match status" value="1"/>
</dbReference>
<dbReference type="InterPro" id="IPR044298">
    <property type="entry name" value="MIG/MutY"/>
</dbReference>
<dbReference type="SUPFAM" id="SSF48150">
    <property type="entry name" value="DNA-glycosylase"/>
    <property type="match status" value="1"/>
</dbReference>
<evidence type="ECO:0000313" key="17">
    <source>
        <dbReference type="Proteomes" id="UP000214355"/>
    </source>
</evidence>
<dbReference type="InterPro" id="IPR004036">
    <property type="entry name" value="Endonuclease-III-like_CS2"/>
</dbReference>
<dbReference type="GO" id="GO:0032357">
    <property type="term" value="F:oxidized purine DNA binding"/>
    <property type="evidence" value="ECO:0007669"/>
    <property type="project" value="TreeGrafter"/>
</dbReference>
<evidence type="ECO:0000313" key="16">
    <source>
        <dbReference type="EMBL" id="SDU77780.1"/>
    </source>
</evidence>
<dbReference type="PANTHER" id="PTHR42944">
    <property type="entry name" value="ADENINE DNA GLYCOSYLASE"/>
    <property type="match status" value="1"/>
</dbReference>
<evidence type="ECO:0000259" key="14">
    <source>
        <dbReference type="SMART" id="SM00278"/>
    </source>
</evidence>
<keyword evidence="12" id="KW-0234">DNA repair</keyword>
<reference evidence="17" key="1">
    <citation type="submission" date="2016-10" db="EMBL/GenBank/DDBJ databases">
        <authorList>
            <person name="Varghese N."/>
            <person name="Submissions S."/>
        </authorList>
    </citation>
    <scope>NUCLEOTIDE SEQUENCE [LARGE SCALE GENOMIC DNA]</scope>
    <source>
        <strain evidence="17">DSM 10002</strain>
    </source>
</reference>
<dbReference type="Gene3D" id="1.10.1670.10">
    <property type="entry name" value="Helix-hairpin-Helix base-excision DNA repair enzymes (C-terminal)"/>
    <property type="match status" value="1"/>
</dbReference>